<organism evidence="2 3">
    <name type="scientific">Sphingomonas lenta</name>
    <dbReference type="NCBI Taxonomy" id="1141887"/>
    <lineage>
        <taxon>Bacteria</taxon>
        <taxon>Pseudomonadati</taxon>
        <taxon>Pseudomonadota</taxon>
        <taxon>Alphaproteobacteria</taxon>
        <taxon>Sphingomonadales</taxon>
        <taxon>Sphingomonadaceae</taxon>
        <taxon>Sphingomonas</taxon>
    </lineage>
</organism>
<dbReference type="Gene3D" id="3.30.70.120">
    <property type="match status" value="1"/>
</dbReference>
<dbReference type="PANTHER" id="PTHR23419">
    <property type="entry name" value="DIVALENT CATION TOLERANCE CUTA-RELATED"/>
    <property type="match status" value="1"/>
</dbReference>
<dbReference type="PANTHER" id="PTHR23419:SF8">
    <property type="entry name" value="FI09726P"/>
    <property type="match status" value="1"/>
</dbReference>
<name>A0A2A2SBH9_9SPHN</name>
<accession>A0A2A2SBH9</accession>
<comment type="caution">
    <text evidence="2">The sequence shown here is derived from an EMBL/GenBank/DDBJ whole genome shotgun (WGS) entry which is preliminary data.</text>
</comment>
<dbReference type="GO" id="GO:0010038">
    <property type="term" value="P:response to metal ion"/>
    <property type="evidence" value="ECO:0007669"/>
    <property type="project" value="InterPro"/>
</dbReference>
<evidence type="ECO:0000313" key="3">
    <source>
        <dbReference type="Proteomes" id="UP000218151"/>
    </source>
</evidence>
<protein>
    <recommendedName>
        <fullName evidence="4">Divalent-cation tolerance protein CutA</fullName>
    </recommendedName>
</protein>
<dbReference type="Pfam" id="PF03091">
    <property type="entry name" value="CutA1"/>
    <property type="match status" value="1"/>
</dbReference>
<comment type="similarity">
    <text evidence="1">Belongs to the CutA family.</text>
</comment>
<evidence type="ECO:0000256" key="1">
    <source>
        <dbReference type="ARBA" id="ARBA00010169"/>
    </source>
</evidence>
<dbReference type="InterPro" id="IPR015867">
    <property type="entry name" value="N-reg_PII/ATP_PRibTrfase_C"/>
</dbReference>
<dbReference type="OrthoDB" id="37622at2"/>
<dbReference type="RefSeq" id="WP_095999354.1">
    <property type="nucleotide sequence ID" value="NZ_NSLI01000005.1"/>
</dbReference>
<sequence length="102" mass="11438">MIALVQVTFPDRETAERIGRAAVEARLAACCNLLGQCRSIYRWRNEVETADEVVAQFKTSSIRARRLVEHLTALHPYELPAIETWEAAAAPAVEEWVALETS</sequence>
<dbReference type="Proteomes" id="UP000218151">
    <property type="component" value="Unassembled WGS sequence"/>
</dbReference>
<reference evidence="3" key="1">
    <citation type="submission" date="2017-09" db="EMBL/GenBank/DDBJ databases">
        <authorList>
            <person name="Feng G."/>
            <person name="Zhu H."/>
        </authorList>
    </citation>
    <scope>NUCLEOTIDE SEQUENCE [LARGE SCALE GENOMIC DNA]</scope>
    <source>
        <strain evidence="3">1PNM-20</strain>
    </source>
</reference>
<dbReference type="GO" id="GO:0005507">
    <property type="term" value="F:copper ion binding"/>
    <property type="evidence" value="ECO:0007669"/>
    <property type="project" value="TreeGrafter"/>
</dbReference>
<dbReference type="SUPFAM" id="SSF54913">
    <property type="entry name" value="GlnB-like"/>
    <property type="match status" value="1"/>
</dbReference>
<evidence type="ECO:0000313" key="2">
    <source>
        <dbReference type="EMBL" id="PAX06609.1"/>
    </source>
</evidence>
<proteinExistence type="inferred from homology"/>
<dbReference type="AlphaFoldDB" id="A0A2A2SBH9"/>
<evidence type="ECO:0008006" key="4">
    <source>
        <dbReference type="Google" id="ProtNLM"/>
    </source>
</evidence>
<gene>
    <name evidence="2" type="ORF">CKY28_15785</name>
</gene>
<dbReference type="EMBL" id="NSLI01000005">
    <property type="protein sequence ID" value="PAX06609.1"/>
    <property type="molecule type" value="Genomic_DNA"/>
</dbReference>
<keyword evidence="3" id="KW-1185">Reference proteome</keyword>
<dbReference type="InterPro" id="IPR011322">
    <property type="entry name" value="N-reg_PII-like_a/b"/>
</dbReference>
<dbReference type="InterPro" id="IPR004323">
    <property type="entry name" value="Ion_tolerance_CutA"/>
</dbReference>